<dbReference type="Proteomes" id="UP000822688">
    <property type="component" value="Chromosome 4"/>
</dbReference>
<organism evidence="1 2">
    <name type="scientific">Ceratodon purpureus</name>
    <name type="common">Fire moss</name>
    <name type="synonym">Dicranum purpureum</name>
    <dbReference type="NCBI Taxonomy" id="3225"/>
    <lineage>
        <taxon>Eukaryota</taxon>
        <taxon>Viridiplantae</taxon>
        <taxon>Streptophyta</taxon>
        <taxon>Embryophyta</taxon>
        <taxon>Bryophyta</taxon>
        <taxon>Bryophytina</taxon>
        <taxon>Bryopsida</taxon>
        <taxon>Dicranidae</taxon>
        <taxon>Pseudoditrichales</taxon>
        <taxon>Ditrichaceae</taxon>
        <taxon>Ceratodon</taxon>
    </lineage>
</organism>
<proteinExistence type="predicted"/>
<evidence type="ECO:0000313" key="1">
    <source>
        <dbReference type="EMBL" id="KAG0578134.1"/>
    </source>
</evidence>
<gene>
    <name evidence="1" type="ORF">KC19_4G000600</name>
</gene>
<keyword evidence="2" id="KW-1185">Reference proteome</keyword>
<protein>
    <submittedName>
        <fullName evidence="1">Uncharacterized protein</fullName>
    </submittedName>
</protein>
<evidence type="ECO:0000313" key="2">
    <source>
        <dbReference type="Proteomes" id="UP000822688"/>
    </source>
</evidence>
<reference evidence="1" key="1">
    <citation type="submission" date="2020-06" db="EMBL/GenBank/DDBJ databases">
        <title>WGS assembly of Ceratodon purpureus strain R40.</title>
        <authorList>
            <person name="Carey S.B."/>
            <person name="Jenkins J."/>
            <person name="Shu S."/>
            <person name="Lovell J.T."/>
            <person name="Sreedasyam A."/>
            <person name="Maumus F."/>
            <person name="Tiley G.P."/>
            <person name="Fernandez-Pozo N."/>
            <person name="Barry K."/>
            <person name="Chen C."/>
            <person name="Wang M."/>
            <person name="Lipzen A."/>
            <person name="Daum C."/>
            <person name="Saski C.A."/>
            <person name="Payton A.C."/>
            <person name="Mcbreen J.C."/>
            <person name="Conrad R.E."/>
            <person name="Kollar L.M."/>
            <person name="Olsson S."/>
            <person name="Huttunen S."/>
            <person name="Landis J.B."/>
            <person name="Wickett N.J."/>
            <person name="Johnson M.G."/>
            <person name="Rensing S.A."/>
            <person name="Grimwood J."/>
            <person name="Schmutz J."/>
            <person name="Mcdaniel S.F."/>
        </authorList>
    </citation>
    <scope>NUCLEOTIDE SEQUENCE</scope>
    <source>
        <strain evidence="1">R40</strain>
    </source>
</reference>
<dbReference type="AlphaFoldDB" id="A0A8T0I3R6"/>
<name>A0A8T0I3R6_CERPU</name>
<dbReference type="EMBL" id="CM026424">
    <property type="protein sequence ID" value="KAG0578134.1"/>
    <property type="molecule type" value="Genomic_DNA"/>
</dbReference>
<comment type="caution">
    <text evidence="1">The sequence shown here is derived from an EMBL/GenBank/DDBJ whole genome shotgun (WGS) entry which is preliminary data.</text>
</comment>
<accession>A0A8T0I3R6</accession>
<sequence>MYVFGCFAVVKFALFAASRERIRTISTRPTFSNNSSALSMECSFGRFSTTTTRNNIQTNTTSTPLAWARSISSTKSKPTRQNHPFPCIGNPNMHENCRVATY</sequence>